<keyword evidence="3" id="KW-1185">Reference proteome</keyword>
<dbReference type="Pfam" id="PF11902">
    <property type="entry name" value="DUF3422"/>
    <property type="match status" value="1"/>
</dbReference>
<dbReference type="KEGG" id="sami:SAMIE_1016340"/>
<evidence type="ECO:0000313" key="2">
    <source>
        <dbReference type="EMBL" id="BBD98133.1"/>
    </source>
</evidence>
<organism evidence="2 3">
    <name type="scientific">Sphingobium amiense</name>
    <dbReference type="NCBI Taxonomy" id="135719"/>
    <lineage>
        <taxon>Bacteria</taxon>
        <taxon>Pseudomonadati</taxon>
        <taxon>Pseudomonadota</taxon>
        <taxon>Alphaproteobacteria</taxon>
        <taxon>Sphingomonadales</taxon>
        <taxon>Sphingomonadaceae</taxon>
        <taxon>Sphingobium</taxon>
    </lineage>
</organism>
<name>A0A494W0E2_9SPHN</name>
<dbReference type="Proteomes" id="UP000279959">
    <property type="component" value="Chromosome"/>
</dbReference>
<evidence type="ECO:0000313" key="3">
    <source>
        <dbReference type="Proteomes" id="UP000279959"/>
    </source>
</evidence>
<dbReference type="AlphaFoldDB" id="A0A494W0E2"/>
<dbReference type="InterPro" id="IPR021830">
    <property type="entry name" value="DUF3422"/>
</dbReference>
<proteinExistence type="predicted"/>
<gene>
    <name evidence="2" type="ORF">SAMIE_1016340</name>
</gene>
<accession>A0A494W0E2</accession>
<dbReference type="RefSeq" id="WP_066700240.1">
    <property type="nucleotide sequence ID" value="NZ_AP018664.1"/>
</dbReference>
<keyword evidence="1" id="KW-0812">Transmembrane</keyword>
<reference evidence="2 3" key="1">
    <citation type="submission" date="2018-05" db="EMBL/GenBank/DDBJ databases">
        <title>Complete Genome Sequence of the Nonylphenol-Degrading Bacterium Sphingobium amiense DSM 16289T.</title>
        <authorList>
            <person name="Ootsuka M."/>
            <person name="Nishizawa T."/>
            <person name="Ohta H."/>
        </authorList>
    </citation>
    <scope>NUCLEOTIDE SEQUENCE [LARGE SCALE GENOMIC DNA]</scope>
    <source>
        <strain evidence="2 3">DSM 16289</strain>
    </source>
</reference>
<keyword evidence="1" id="KW-1133">Transmembrane helix</keyword>
<keyword evidence="1" id="KW-0472">Membrane</keyword>
<feature type="transmembrane region" description="Helical" evidence="1">
    <location>
        <begin position="355"/>
        <end position="374"/>
    </location>
</feature>
<evidence type="ECO:0000256" key="1">
    <source>
        <dbReference type="SAM" id="Phobius"/>
    </source>
</evidence>
<feature type="transmembrane region" description="Helical" evidence="1">
    <location>
        <begin position="386"/>
        <end position="407"/>
    </location>
</feature>
<sequence>MTQNHPLRGQLTEEMHARRLAHIQAPCEITQLLAVYSEGEQQAVRQHALKIAGQSGEARTDLNHLTASIAGFEFTWECHAEFATYTFIRSLDATDEQGGFTPLPPDWMADLPAAILRGTQLRLLSASDPEPTTLLEDFHPGDLVTCDVFDRAATIWADFRLHDTGFGKLLVKDRNLSGGDATRLVQWIQELGNYRKMALLGLPLAKEMNGRLKRLEDEFGKLVNAIALPDRQSDAELFHELSCLTAELNRLESDASFRMSATMAYAQIVHDRLQSLRESRIAGHQTLSEFTERRFMPAIRTCQSFMNRVQQVSRRADSASGLMRTSIDVVLRSQTRDLLASMDHRSNLQLRLQQAVEGLSVAAITYYMAALLHYELDALHHVAPWFNPTIVLAAAIPVLIAVIWRVVRSKKHPLT</sequence>
<dbReference type="EMBL" id="AP018664">
    <property type="protein sequence ID" value="BBD98133.1"/>
    <property type="molecule type" value="Genomic_DNA"/>
</dbReference>
<protein>
    <submittedName>
        <fullName evidence="2">DUF3422 domain-containing protein</fullName>
    </submittedName>
</protein>